<reference evidence="2 3" key="1">
    <citation type="journal article" date="2019" name="Nat. Ecol. Evol.">
        <title>Megaphylogeny resolves global patterns of mushroom evolution.</title>
        <authorList>
            <person name="Varga T."/>
            <person name="Krizsan K."/>
            <person name="Foldi C."/>
            <person name="Dima B."/>
            <person name="Sanchez-Garcia M."/>
            <person name="Sanchez-Ramirez S."/>
            <person name="Szollosi G.J."/>
            <person name="Szarkandi J.G."/>
            <person name="Papp V."/>
            <person name="Albert L."/>
            <person name="Andreopoulos W."/>
            <person name="Angelini C."/>
            <person name="Antonin V."/>
            <person name="Barry K.W."/>
            <person name="Bougher N.L."/>
            <person name="Buchanan P."/>
            <person name="Buyck B."/>
            <person name="Bense V."/>
            <person name="Catcheside P."/>
            <person name="Chovatia M."/>
            <person name="Cooper J."/>
            <person name="Damon W."/>
            <person name="Desjardin D."/>
            <person name="Finy P."/>
            <person name="Geml J."/>
            <person name="Haridas S."/>
            <person name="Hughes K."/>
            <person name="Justo A."/>
            <person name="Karasinski D."/>
            <person name="Kautmanova I."/>
            <person name="Kiss B."/>
            <person name="Kocsube S."/>
            <person name="Kotiranta H."/>
            <person name="LaButti K.M."/>
            <person name="Lechner B.E."/>
            <person name="Liimatainen K."/>
            <person name="Lipzen A."/>
            <person name="Lukacs Z."/>
            <person name="Mihaltcheva S."/>
            <person name="Morgado L.N."/>
            <person name="Niskanen T."/>
            <person name="Noordeloos M.E."/>
            <person name="Ohm R.A."/>
            <person name="Ortiz-Santana B."/>
            <person name="Ovrebo C."/>
            <person name="Racz N."/>
            <person name="Riley R."/>
            <person name="Savchenko A."/>
            <person name="Shiryaev A."/>
            <person name="Soop K."/>
            <person name="Spirin V."/>
            <person name="Szebenyi C."/>
            <person name="Tomsovsky M."/>
            <person name="Tulloss R.E."/>
            <person name="Uehling J."/>
            <person name="Grigoriev I.V."/>
            <person name="Vagvolgyi C."/>
            <person name="Papp T."/>
            <person name="Martin F.M."/>
            <person name="Miettinen O."/>
            <person name="Hibbett D.S."/>
            <person name="Nagy L.G."/>
        </authorList>
    </citation>
    <scope>NUCLEOTIDE SEQUENCE [LARGE SCALE GENOMIC DNA]</scope>
    <source>
        <strain evidence="2 3">HHB13444</strain>
    </source>
</reference>
<dbReference type="Gene3D" id="3.40.30.10">
    <property type="entry name" value="Glutaredoxin"/>
    <property type="match status" value="1"/>
</dbReference>
<accession>A0A5C3NQP7</accession>
<dbReference type="AlphaFoldDB" id="A0A5C3NQP7"/>
<dbReference type="Pfam" id="PF03190">
    <property type="entry name" value="Thioredox_DsbH"/>
    <property type="match status" value="1"/>
</dbReference>
<dbReference type="SUPFAM" id="SSF48208">
    <property type="entry name" value="Six-hairpin glycosidases"/>
    <property type="match status" value="1"/>
</dbReference>
<evidence type="ECO:0000259" key="1">
    <source>
        <dbReference type="Pfam" id="PF03190"/>
    </source>
</evidence>
<dbReference type="PANTHER" id="PTHR42899">
    <property type="entry name" value="SPERMATOGENESIS-ASSOCIATED PROTEIN 20"/>
    <property type="match status" value="1"/>
</dbReference>
<dbReference type="Proteomes" id="UP000308197">
    <property type="component" value="Unassembled WGS sequence"/>
</dbReference>
<dbReference type="EMBL" id="ML212057">
    <property type="protein sequence ID" value="TFK79372.1"/>
    <property type="molecule type" value="Genomic_DNA"/>
</dbReference>
<dbReference type="InterPro" id="IPR036249">
    <property type="entry name" value="Thioredoxin-like_sf"/>
</dbReference>
<evidence type="ECO:0000313" key="2">
    <source>
        <dbReference type="EMBL" id="TFK79372.1"/>
    </source>
</evidence>
<dbReference type="InParanoid" id="A0A5C3NQP7"/>
<sequence>MSSSHSTDGPVNSLVNSKSPYLLQHANNPVDWYEWGQEAFDKAKRENKPIFLSVGYSACHWCHVLAHESFEDELTAKIMNEHYVNIKVDREERPDVDRLYMTFLQATNGRGGWPMSVWLTPDLHPFFAGTYFPKGTFREVLMKLAKVWERDPNRCIESGKQVIDMLRESSNTAPEGGVTVRPLASKIFQRLDKQFDAVHGGFGGAPKFPSPAQTLHFLSRYSAFHLSDPSASAQDKRNAEKARDMAVFTLTKIYNGGIRDVVGGGFSRYSVDEHWHVPHFEKMLYDQAQLLSSALDSYQLLPGSSRDKTTLELMAKDIISYVGKYLTSPEGGLYSAEDADSLPSNDDTVKKEGAFYVWTAKQLDELLGEDAEMFRYYFGVKEQGNCDPSHDILEELKGQNVLFTAHTPEETADKFGKSVEEVQKILEADLAQLREYRDKYRPRPHLDDKILTCWNGLMISGLSRAYEVLSAESDIATKALKLAENSAAFIRTHLYNEQTGELRRSYREGQGPTGQADDYAFFIQGLLDLYEASSKEEYLLWAVDLQKKQDELFYDSEGGGYFASAPDPHILIRMKDAQDGAEPSAVSVSLSNLQRLAHFAEDKHAEYNEKAQSIIASNGQLLKQAPFALATMVSAALMADKGYMQFIHTASKQDGASEGALLKLIRSTFIPNRVLIHLDPANPPRKLAELNSSLRSLVQELNKKGPGAEMKENVRICENFACGLPIEDTEELKKRLPLIPAA</sequence>
<dbReference type="SUPFAM" id="SSF52833">
    <property type="entry name" value="Thioredoxin-like"/>
    <property type="match status" value="1"/>
</dbReference>
<evidence type="ECO:0000313" key="3">
    <source>
        <dbReference type="Proteomes" id="UP000308197"/>
    </source>
</evidence>
<organism evidence="2 3">
    <name type="scientific">Polyporus arcularius HHB13444</name>
    <dbReference type="NCBI Taxonomy" id="1314778"/>
    <lineage>
        <taxon>Eukaryota</taxon>
        <taxon>Fungi</taxon>
        <taxon>Dikarya</taxon>
        <taxon>Basidiomycota</taxon>
        <taxon>Agaricomycotina</taxon>
        <taxon>Agaricomycetes</taxon>
        <taxon>Polyporales</taxon>
        <taxon>Polyporaceae</taxon>
        <taxon>Polyporus</taxon>
    </lineage>
</organism>
<dbReference type="GO" id="GO:0003824">
    <property type="term" value="F:catalytic activity"/>
    <property type="evidence" value="ECO:0007669"/>
    <property type="project" value="UniProtKB-ARBA"/>
</dbReference>
<name>A0A5C3NQP7_9APHY</name>
<dbReference type="InterPro" id="IPR024705">
    <property type="entry name" value="Ssp411"/>
</dbReference>
<feature type="domain" description="Spermatogenesis-associated protein 20-like TRX" evidence="1">
    <location>
        <begin position="12"/>
        <end position="166"/>
    </location>
</feature>
<proteinExistence type="predicted"/>
<dbReference type="InterPro" id="IPR004879">
    <property type="entry name" value="Ssp411-like_TRX"/>
</dbReference>
<protein>
    <recommendedName>
        <fullName evidence="1">Spermatogenesis-associated protein 20-like TRX domain-containing protein</fullName>
    </recommendedName>
</protein>
<dbReference type="PIRSF" id="PIRSF006402">
    <property type="entry name" value="UCP006402_thioredoxin"/>
    <property type="match status" value="1"/>
</dbReference>
<dbReference type="CDD" id="cd02955">
    <property type="entry name" value="SSP411"/>
    <property type="match status" value="1"/>
</dbReference>
<keyword evidence="3" id="KW-1185">Reference proteome</keyword>
<dbReference type="STRING" id="1314778.A0A5C3NQP7"/>
<gene>
    <name evidence="2" type="ORF">K466DRAFT_606192</name>
</gene>
<dbReference type="GO" id="GO:0005975">
    <property type="term" value="P:carbohydrate metabolic process"/>
    <property type="evidence" value="ECO:0007669"/>
    <property type="project" value="InterPro"/>
</dbReference>
<dbReference type="InterPro" id="IPR012341">
    <property type="entry name" value="6hp_glycosidase-like_sf"/>
</dbReference>
<dbReference type="InterPro" id="IPR008928">
    <property type="entry name" value="6-hairpin_glycosidase_sf"/>
</dbReference>
<dbReference type="Gene3D" id="1.50.10.10">
    <property type="match status" value="1"/>
</dbReference>
<dbReference type="PANTHER" id="PTHR42899:SF1">
    <property type="entry name" value="SPERMATOGENESIS-ASSOCIATED PROTEIN 20"/>
    <property type="match status" value="1"/>
</dbReference>